<dbReference type="OrthoDB" id="665742at2759"/>
<dbReference type="Gene3D" id="1.10.110.10">
    <property type="entry name" value="Plant lipid-transfer and hydrophobic proteins"/>
    <property type="match status" value="1"/>
</dbReference>
<evidence type="ECO:0000256" key="1">
    <source>
        <dbReference type="ARBA" id="ARBA00022448"/>
    </source>
</evidence>
<dbReference type="SMART" id="SM00499">
    <property type="entry name" value="AAI"/>
    <property type="match status" value="1"/>
</dbReference>
<dbReference type="STRING" id="35608.A0A2U1LRV9"/>
<name>A0A2U1LRV9_ARTAN</name>
<sequence>MRSITCTAVCVALAAILIMIVTGPQTANAVTCQVTQLAPCAAAITSSAPPSKQCCMKMKEQRPCLCQYIKNPSLKAYVSSPNAKKVSKTCGVPVPKC</sequence>
<dbReference type="GO" id="GO:0006869">
    <property type="term" value="P:lipid transport"/>
    <property type="evidence" value="ECO:0007669"/>
    <property type="project" value="InterPro"/>
</dbReference>
<reference evidence="5 6" key="1">
    <citation type="journal article" date="2018" name="Mol. Plant">
        <title>The genome of Artemisia annua provides insight into the evolution of Asteraceae family and artemisinin biosynthesis.</title>
        <authorList>
            <person name="Shen Q."/>
            <person name="Zhang L."/>
            <person name="Liao Z."/>
            <person name="Wang S."/>
            <person name="Yan T."/>
            <person name="Shi P."/>
            <person name="Liu M."/>
            <person name="Fu X."/>
            <person name="Pan Q."/>
            <person name="Wang Y."/>
            <person name="Lv Z."/>
            <person name="Lu X."/>
            <person name="Zhang F."/>
            <person name="Jiang W."/>
            <person name="Ma Y."/>
            <person name="Chen M."/>
            <person name="Hao X."/>
            <person name="Li L."/>
            <person name="Tang Y."/>
            <person name="Lv G."/>
            <person name="Zhou Y."/>
            <person name="Sun X."/>
            <person name="Brodelius P.E."/>
            <person name="Rose J.K.C."/>
            <person name="Tang K."/>
        </authorList>
    </citation>
    <scope>NUCLEOTIDE SEQUENCE [LARGE SCALE GENOMIC DNA]</scope>
    <source>
        <strain evidence="6">cv. Huhao1</strain>
        <tissue evidence="5">Leaf</tissue>
    </source>
</reference>
<dbReference type="Pfam" id="PF00234">
    <property type="entry name" value="Tryp_alpha_amyl"/>
    <property type="match status" value="1"/>
</dbReference>
<gene>
    <name evidence="5" type="ORF">CTI12_AA458170</name>
</gene>
<evidence type="ECO:0000256" key="2">
    <source>
        <dbReference type="ARBA" id="ARBA00023121"/>
    </source>
</evidence>
<dbReference type="CDD" id="cd01959">
    <property type="entry name" value="nsLTP2"/>
    <property type="match status" value="1"/>
</dbReference>
<dbReference type="GO" id="GO:0008289">
    <property type="term" value="F:lipid binding"/>
    <property type="evidence" value="ECO:0007669"/>
    <property type="project" value="UniProtKB-KW"/>
</dbReference>
<dbReference type="EMBL" id="PKPP01008044">
    <property type="protein sequence ID" value="PWA51736.1"/>
    <property type="molecule type" value="Genomic_DNA"/>
</dbReference>
<comment type="caution">
    <text evidence="5">The sequence shown here is derived from an EMBL/GenBank/DDBJ whole genome shotgun (WGS) entry which is preliminary data.</text>
</comment>
<keyword evidence="2" id="KW-0446">Lipid-binding</keyword>
<dbReference type="SUPFAM" id="SSF47699">
    <property type="entry name" value="Bifunctional inhibitor/lipid-transfer protein/seed storage 2S albumin"/>
    <property type="match status" value="1"/>
</dbReference>
<dbReference type="InterPro" id="IPR016140">
    <property type="entry name" value="Bifunc_inhib/LTP/seed_store"/>
</dbReference>
<dbReference type="AlphaFoldDB" id="A0A2U1LRV9"/>
<keyword evidence="1" id="KW-0813">Transport</keyword>
<dbReference type="PANTHER" id="PTHR33214">
    <property type="entry name" value="BIFUNCTIONAL INHIBITOR/LIPID-TRANSFER PROTEIN/SEED STORAGE 2S ALBUMIN SUPERFAMILY PROTEIN"/>
    <property type="match status" value="1"/>
</dbReference>
<feature type="chain" id="PRO_5015638905" evidence="3">
    <location>
        <begin position="30"/>
        <end position="97"/>
    </location>
</feature>
<protein>
    <submittedName>
        <fullName evidence="5">Bifunctional inhibitor/plant lipid transfer protein/seed storage helical domain-containing protein</fullName>
    </submittedName>
</protein>
<feature type="domain" description="Bifunctional inhibitor/plant lipid transfer protein/seed storage helical" evidence="4">
    <location>
        <begin position="32"/>
        <end position="97"/>
    </location>
</feature>
<evidence type="ECO:0000256" key="3">
    <source>
        <dbReference type="SAM" id="SignalP"/>
    </source>
</evidence>
<dbReference type="InterPro" id="IPR036312">
    <property type="entry name" value="Bifun_inhib/LTP/seed_sf"/>
</dbReference>
<dbReference type="InterPro" id="IPR033872">
    <property type="entry name" value="nsLTP2"/>
</dbReference>
<proteinExistence type="predicted"/>
<keyword evidence="3" id="KW-0732">Signal</keyword>
<dbReference type="Proteomes" id="UP000245207">
    <property type="component" value="Unassembled WGS sequence"/>
</dbReference>
<evidence type="ECO:0000259" key="4">
    <source>
        <dbReference type="SMART" id="SM00499"/>
    </source>
</evidence>
<keyword evidence="6" id="KW-1185">Reference proteome</keyword>
<evidence type="ECO:0000313" key="6">
    <source>
        <dbReference type="Proteomes" id="UP000245207"/>
    </source>
</evidence>
<dbReference type="PANTHER" id="PTHR33214:SF44">
    <property type="entry name" value="NON-SPECIFIC LIPID TRANSFER PROTEIN GPI-ANCHORED 33"/>
    <property type="match status" value="1"/>
</dbReference>
<organism evidence="5 6">
    <name type="scientific">Artemisia annua</name>
    <name type="common">Sweet wormwood</name>
    <dbReference type="NCBI Taxonomy" id="35608"/>
    <lineage>
        <taxon>Eukaryota</taxon>
        <taxon>Viridiplantae</taxon>
        <taxon>Streptophyta</taxon>
        <taxon>Embryophyta</taxon>
        <taxon>Tracheophyta</taxon>
        <taxon>Spermatophyta</taxon>
        <taxon>Magnoliopsida</taxon>
        <taxon>eudicotyledons</taxon>
        <taxon>Gunneridae</taxon>
        <taxon>Pentapetalae</taxon>
        <taxon>asterids</taxon>
        <taxon>campanulids</taxon>
        <taxon>Asterales</taxon>
        <taxon>Asteraceae</taxon>
        <taxon>Asteroideae</taxon>
        <taxon>Anthemideae</taxon>
        <taxon>Artemisiinae</taxon>
        <taxon>Artemisia</taxon>
    </lineage>
</organism>
<evidence type="ECO:0000313" key="5">
    <source>
        <dbReference type="EMBL" id="PWA51736.1"/>
    </source>
</evidence>
<feature type="signal peptide" evidence="3">
    <location>
        <begin position="1"/>
        <end position="29"/>
    </location>
</feature>
<accession>A0A2U1LRV9</accession>